<feature type="region of interest" description="Disordered" evidence="1">
    <location>
        <begin position="857"/>
        <end position="942"/>
    </location>
</feature>
<dbReference type="PANTHER" id="PTHR38248:SF2">
    <property type="entry name" value="FUNK1 11"/>
    <property type="match status" value="1"/>
</dbReference>
<evidence type="ECO:0000313" key="4">
    <source>
        <dbReference type="Proteomes" id="UP000184267"/>
    </source>
</evidence>
<dbReference type="EMBL" id="MNAD01000504">
    <property type="protein sequence ID" value="OJT12266.1"/>
    <property type="molecule type" value="Genomic_DNA"/>
</dbReference>
<feature type="region of interest" description="Disordered" evidence="1">
    <location>
        <begin position="604"/>
        <end position="640"/>
    </location>
</feature>
<dbReference type="Proteomes" id="UP000184267">
    <property type="component" value="Unassembled WGS sequence"/>
</dbReference>
<dbReference type="OrthoDB" id="2797568at2759"/>
<feature type="domain" description="Fungal-type protein kinase" evidence="2">
    <location>
        <begin position="163"/>
        <end position="680"/>
    </location>
</feature>
<dbReference type="InterPro" id="IPR011009">
    <property type="entry name" value="Kinase-like_dom_sf"/>
</dbReference>
<feature type="compositionally biased region" description="Basic and acidic residues" evidence="1">
    <location>
        <begin position="872"/>
        <end position="882"/>
    </location>
</feature>
<evidence type="ECO:0000256" key="1">
    <source>
        <dbReference type="SAM" id="MobiDB-lite"/>
    </source>
</evidence>
<feature type="region of interest" description="Disordered" evidence="1">
    <location>
        <begin position="426"/>
        <end position="485"/>
    </location>
</feature>
<feature type="compositionally biased region" description="Low complexity" evidence="1">
    <location>
        <begin position="614"/>
        <end position="626"/>
    </location>
</feature>
<dbReference type="PANTHER" id="PTHR38248">
    <property type="entry name" value="FUNK1 6"/>
    <property type="match status" value="1"/>
</dbReference>
<dbReference type="Gene3D" id="1.10.510.10">
    <property type="entry name" value="Transferase(Phosphotransferase) domain 1"/>
    <property type="match status" value="1"/>
</dbReference>
<dbReference type="InterPro" id="IPR008266">
    <property type="entry name" value="Tyr_kinase_AS"/>
</dbReference>
<evidence type="ECO:0000313" key="3">
    <source>
        <dbReference type="EMBL" id="OJT12266.1"/>
    </source>
</evidence>
<name>A0A1M2VXJ1_TRAPU</name>
<dbReference type="STRING" id="154538.A0A1M2VXJ1"/>
<dbReference type="PROSITE" id="PS00109">
    <property type="entry name" value="PROTEIN_KINASE_TYR"/>
    <property type="match status" value="1"/>
</dbReference>
<dbReference type="SUPFAM" id="SSF56112">
    <property type="entry name" value="Protein kinase-like (PK-like)"/>
    <property type="match status" value="1"/>
</dbReference>
<feature type="compositionally biased region" description="Low complexity" evidence="1">
    <location>
        <begin position="910"/>
        <end position="919"/>
    </location>
</feature>
<protein>
    <recommendedName>
        <fullName evidence="2">Fungal-type protein kinase domain-containing protein</fullName>
    </recommendedName>
</protein>
<feature type="compositionally biased region" description="Low complexity" evidence="1">
    <location>
        <begin position="458"/>
        <end position="476"/>
    </location>
</feature>
<comment type="caution">
    <text evidence="3">The sequence shown here is derived from an EMBL/GenBank/DDBJ whole genome shotgun (WGS) entry which is preliminary data.</text>
</comment>
<gene>
    <name evidence="3" type="ORF">TRAPUB_11200</name>
</gene>
<proteinExistence type="predicted"/>
<sequence length="942" mass="105689">MSISTCSYCNSATYYSGMATTGTPRRNKSQHVVLCASDTKKTNPAAKDAWASELGGRIQNYGDTVDKFIDTLLPCSTPYTSAGNIQNAFKAYTAGPGREMLEYDNLVAGLSKLVKPFPAQTRLQFANTFKQQLKFPFDGFVKQHHSTAPDISVSFPGESLGEPSSWQYISTVIESKSEGNQDPFDRDGKAHTDTIEQLAKNARNLMLTHGLLAAFVVGIYGNFVRLARFDHTCALVSVPFNIKKDGPRLLQKFYWHFTHPVVGAHIVGNDPTVMKLSSDDQAWVKSELQRAQLLHWQGHVAEISKGRRVEVYDEKTGRCIPYILYQVLDVNGRLFSRATMVWRAIEDTRIWKNGQLEPDPSRTAPVEPQIMKEAWRQLVRTAEAKFYQKLQAKIKKDEWYGLATMVCGGDLGEFELRWWKDTESRRKDTLGSSGDAEPAEHAQEPDPSNPGSASRLFSSIGSATSPSVSSVDSPGDYVPNAEFPLPHPQHQTYSWRLVFEERKEKGEETEELWHRERSHMRIVIDDVGRPLTEFTSTHELVCAVRDAIRGHQLAWQKAKVMHRDISVGNILIADQLYAKKHAKKSRKKAFTGFLHDYDYSAMDSDTSEEEEDAPSSSAPSSGSSEGCPTETATAPDDPSKFKERTGTYYFMACELLDVPGIIHNTYHDLESFYWVLLWVVIRHTAYRKGADGKELCKKIFKFGDDSASADAKRGWVDQRAPTFSVFRNKPLSHLLANFNELVLDHLPTRRKNQVQVPLNYESVLRVFDEAIAMPGWPQDDWQPCKWFDGLHRTGIADVYPKPEEEGKPLAVITAPFPGKAAAARRPPTRKVHFGVLPPFPGLHPGVAAPRTYHGQFLEPVRKSPKKRSYAFVEKESELDSRGTARTSQGHSRGHSKRPKTSQRMGPATRSQSQMAMESSESLRRSARIQAATEVRMLTSGGA</sequence>
<reference evidence="3 4" key="1">
    <citation type="submission" date="2016-10" db="EMBL/GenBank/DDBJ databases">
        <title>Genome sequence of the basidiomycete white-rot fungus Trametes pubescens.</title>
        <authorList>
            <person name="Makela M.R."/>
            <person name="Granchi Z."/>
            <person name="Peng M."/>
            <person name="De Vries R.P."/>
            <person name="Grigoriev I."/>
            <person name="Riley R."/>
            <person name="Hilden K."/>
        </authorList>
    </citation>
    <scope>NUCLEOTIDE SEQUENCE [LARGE SCALE GENOMIC DNA]</scope>
    <source>
        <strain evidence="3 4">FBCC735</strain>
    </source>
</reference>
<dbReference type="OMA" id="HPQHQTY"/>
<dbReference type="Pfam" id="PF17667">
    <property type="entry name" value="Pkinase_fungal"/>
    <property type="match status" value="1"/>
</dbReference>
<organism evidence="3 4">
    <name type="scientific">Trametes pubescens</name>
    <name type="common">White-rot fungus</name>
    <dbReference type="NCBI Taxonomy" id="154538"/>
    <lineage>
        <taxon>Eukaryota</taxon>
        <taxon>Fungi</taxon>
        <taxon>Dikarya</taxon>
        <taxon>Basidiomycota</taxon>
        <taxon>Agaricomycotina</taxon>
        <taxon>Agaricomycetes</taxon>
        <taxon>Polyporales</taxon>
        <taxon>Polyporaceae</taxon>
        <taxon>Trametes</taxon>
    </lineage>
</organism>
<keyword evidence="4" id="KW-1185">Reference proteome</keyword>
<dbReference type="GO" id="GO:0004672">
    <property type="term" value="F:protein kinase activity"/>
    <property type="evidence" value="ECO:0007669"/>
    <property type="project" value="InterPro"/>
</dbReference>
<evidence type="ECO:0000259" key="2">
    <source>
        <dbReference type="Pfam" id="PF17667"/>
    </source>
</evidence>
<dbReference type="AlphaFoldDB" id="A0A1M2VXJ1"/>
<dbReference type="InterPro" id="IPR040976">
    <property type="entry name" value="Pkinase_fungal"/>
</dbReference>
<feature type="compositionally biased region" description="Basic residues" evidence="1">
    <location>
        <begin position="891"/>
        <end position="900"/>
    </location>
</feature>
<accession>A0A1M2VXJ1</accession>